<evidence type="ECO:0000313" key="2">
    <source>
        <dbReference type="Proteomes" id="UP000719267"/>
    </source>
</evidence>
<keyword evidence="2" id="KW-1185">Reference proteome</keyword>
<sequence>MKRKALIINKSKLSNQELQYTYSFVYKEDTLIRKFKTSFSKVTIPYQVGDSILLYHEADKKFNVLKTEIYSSFQWHKDSRVH</sequence>
<reference evidence="1 2" key="1">
    <citation type="submission" date="2021-07" db="EMBL/GenBank/DDBJ databases">
        <title>Mesonia aestuariivivens sp. nov., isolated from a tidal flat.</title>
        <authorList>
            <person name="Kim Y.-O."/>
            <person name="Yoon J.-H."/>
        </authorList>
    </citation>
    <scope>NUCLEOTIDE SEQUENCE [LARGE SCALE GENOMIC DNA]</scope>
    <source>
        <strain evidence="1 2">JHPTF-M18</strain>
    </source>
</reference>
<name>A0ABS6VYT5_9FLAO</name>
<accession>A0ABS6VYT5</accession>
<protein>
    <submittedName>
        <fullName evidence="1">Uncharacterized protein</fullName>
    </submittedName>
</protein>
<evidence type="ECO:0000313" key="1">
    <source>
        <dbReference type="EMBL" id="MBW2960766.1"/>
    </source>
</evidence>
<dbReference type="RefSeq" id="WP_219039046.1">
    <property type="nucleotide sequence ID" value="NZ_JAHWDF010000002.1"/>
</dbReference>
<gene>
    <name evidence="1" type="ORF">KW502_02980</name>
</gene>
<organism evidence="1 2">
    <name type="scientific">Mesonia aestuariivivens</name>
    <dbReference type="NCBI Taxonomy" id="2796128"/>
    <lineage>
        <taxon>Bacteria</taxon>
        <taxon>Pseudomonadati</taxon>
        <taxon>Bacteroidota</taxon>
        <taxon>Flavobacteriia</taxon>
        <taxon>Flavobacteriales</taxon>
        <taxon>Flavobacteriaceae</taxon>
        <taxon>Mesonia</taxon>
    </lineage>
</organism>
<comment type="caution">
    <text evidence="1">The sequence shown here is derived from an EMBL/GenBank/DDBJ whole genome shotgun (WGS) entry which is preliminary data.</text>
</comment>
<dbReference type="Proteomes" id="UP000719267">
    <property type="component" value="Unassembled WGS sequence"/>
</dbReference>
<proteinExistence type="predicted"/>
<dbReference type="EMBL" id="JAHWDF010000002">
    <property type="protein sequence ID" value="MBW2960766.1"/>
    <property type="molecule type" value="Genomic_DNA"/>
</dbReference>